<evidence type="ECO:0000256" key="1">
    <source>
        <dbReference type="SAM" id="MobiDB-lite"/>
    </source>
</evidence>
<dbReference type="Proteomes" id="UP000075882">
    <property type="component" value="Unassembled WGS sequence"/>
</dbReference>
<dbReference type="AlphaFoldDB" id="A0A8W7PCT4"/>
<protein>
    <submittedName>
        <fullName evidence="2">Uncharacterized protein</fullName>
    </submittedName>
</protein>
<accession>A0A8W7PCT4</accession>
<organism evidence="2">
    <name type="scientific">Anopheles coluzzii</name>
    <name type="common">African malaria mosquito</name>
    <dbReference type="NCBI Taxonomy" id="1518534"/>
    <lineage>
        <taxon>Eukaryota</taxon>
        <taxon>Metazoa</taxon>
        <taxon>Ecdysozoa</taxon>
        <taxon>Arthropoda</taxon>
        <taxon>Hexapoda</taxon>
        <taxon>Insecta</taxon>
        <taxon>Pterygota</taxon>
        <taxon>Neoptera</taxon>
        <taxon>Endopterygota</taxon>
        <taxon>Diptera</taxon>
        <taxon>Nematocera</taxon>
        <taxon>Culicoidea</taxon>
        <taxon>Culicidae</taxon>
        <taxon>Anophelinae</taxon>
        <taxon>Anopheles</taxon>
    </lineage>
</organism>
<proteinExistence type="predicted"/>
<name>A0A8W7PCT4_ANOCL</name>
<reference evidence="2" key="1">
    <citation type="submission" date="2022-08" db="UniProtKB">
        <authorList>
            <consortium name="EnsemblMetazoa"/>
        </authorList>
    </citation>
    <scope>IDENTIFICATION</scope>
</reference>
<feature type="region of interest" description="Disordered" evidence="1">
    <location>
        <begin position="123"/>
        <end position="153"/>
    </location>
</feature>
<dbReference type="EnsemblMetazoa" id="ACOM029625-RA">
    <property type="protein sequence ID" value="ACOM029625-PA.1"/>
    <property type="gene ID" value="ACOM029625"/>
</dbReference>
<sequence>MTIELTLAACQAPVGDGKPTLASLAETLVDGLAQPSAVQSVPVAYLALGHWYWGKRAEAAYSNRTLSKRLVEIVPAGERIASTGCILAQEIVSYWPDEWNTTYETEYVRASSPFSRKILQEEFGSGEQEKMSNTDYSLKGNKHHQKQDKNSGDIVKAEAGSDLTMLHYCKMQQPHGSPLGAHFVLVPSALDGTKERASKQQA</sequence>
<evidence type="ECO:0000313" key="2">
    <source>
        <dbReference type="EnsemblMetazoa" id="ACOM029625-PA.1"/>
    </source>
</evidence>